<reference evidence="2 3" key="1">
    <citation type="submission" date="2021-03" db="EMBL/GenBank/DDBJ databases">
        <title>Sequencing the genomes of 1000 actinobacteria strains.</title>
        <authorList>
            <person name="Klenk H.-P."/>
        </authorList>
    </citation>
    <scope>NUCLEOTIDE SEQUENCE [LARGE SCALE GENOMIC DNA]</scope>
    <source>
        <strain evidence="2 3">DSM 20168</strain>
    </source>
</reference>
<comment type="caution">
    <text evidence="2">The sequence shown here is derived from an EMBL/GenBank/DDBJ whole genome shotgun (WGS) entry which is preliminary data.</text>
</comment>
<dbReference type="Proteomes" id="UP001195422">
    <property type="component" value="Unassembled WGS sequence"/>
</dbReference>
<proteinExistence type="predicted"/>
<dbReference type="RefSeq" id="WP_188948648.1">
    <property type="nucleotide sequence ID" value="NZ_BMPH01000008.1"/>
</dbReference>
<organism evidence="2 3">
    <name type="scientific">Glutamicibacter protophormiae</name>
    <name type="common">Brevibacterium protophormiae</name>
    <dbReference type="NCBI Taxonomy" id="37930"/>
    <lineage>
        <taxon>Bacteria</taxon>
        <taxon>Bacillati</taxon>
        <taxon>Actinomycetota</taxon>
        <taxon>Actinomycetes</taxon>
        <taxon>Micrococcales</taxon>
        <taxon>Micrococcaceae</taxon>
        <taxon>Glutamicibacter</taxon>
    </lineage>
</organism>
<sequence>MSAALGGARIHQRTVQQLNLVNDKTIIRARFSAGERCPEPDSGPVPQDSLRSPVPNAGTLAMENHDVIPQYSR</sequence>
<evidence type="ECO:0000313" key="3">
    <source>
        <dbReference type="Proteomes" id="UP001195422"/>
    </source>
</evidence>
<accession>A0ABS4XRW1</accession>
<dbReference type="EMBL" id="JAGIOJ010000001">
    <property type="protein sequence ID" value="MBP2399251.1"/>
    <property type="molecule type" value="Genomic_DNA"/>
</dbReference>
<name>A0ABS4XRW1_GLUPR</name>
<protein>
    <submittedName>
        <fullName evidence="2">Uncharacterized protein</fullName>
    </submittedName>
</protein>
<keyword evidence="3" id="KW-1185">Reference proteome</keyword>
<feature type="region of interest" description="Disordered" evidence="1">
    <location>
        <begin position="34"/>
        <end position="73"/>
    </location>
</feature>
<evidence type="ECO:0000313" key="2">
    <source>
        <dbReference type="EMBL" id="MBP2399251.1"/>
    </source>
</evidence>
<gene>
    <name evidence="2" type="ORF">JOF39_002332</name>
</gene>
<evidence type="ECO:0000256" key="1">
    <source>
        <dbReference type="SAM" id="MobiDB-lite"/>
    </source>
</evidence>